<evidence type="ECO:0000313" key="1">
    <source>
        <dbReference type="EMBL" id="MDX5931248.1"/>
    </source>
</evidence>
<dbReference type="NCBIfam" id="TIGR04282">
    <property type="entry name" value="glyco_like_cofC"/>
    <property type="match status" value="1"/>
</dbReference>
<proteinExistence type="predicted"/>
<dbReference type="EMBL" id="JAWXYB010000018">
    <property type="protein sequence ID" value="MDX5931248.1"/>
    <property type="molecule type" value="Genomic_DNA"/>
</dbReference>
<keyword evidence="2" id="KW-1185">Reference proteome</keyword>
<dbReference type="Pfam" id="PF09837">
    <property type="entry name" value="DUF2064"/>
    <property type="match status" value="1"/>
</dbReference>
<dbReference type="PANTHER" id="PTHR36529">
    <property type="entry name" value="SLL1095 PROTEIN"/>
    <property type="match status" value="1"/>
</dbReference>
<reference evidence="1 2" key="1">
    <citation type="submission" date="2023-11" db="EMBL/GenBank/DDBJ databases">
        <title>MicrobeMod: A computational toolkit for identifying prokaryotic methylation and restriction-modification with nanopore sequencing.</title>
        <authorList>
            <person name="Crits-Christoph A."/>
            <person name="Kang S.C."/>
            <person name="Lee H."/>
            <person name="Ostrov N."/>
        </authorList>
    </citation>
    <scope>NUCLEOTIDE SEQUENCE [LARGE SCALE GENOMIC DNA]</scope>
    <source>
        <strain evidence="1 2">DSMZ 700</strain>
    </source>
</reference>
<dbReference type="RefSeq" id="WP_319614174.1">
    <property type="nucleotide sequence ID" value="NZ_JAWXYB010000018.1"/>
</dbReference>
<dbReference type="InterPro" id="IPR029044">
    <property type="entry name" value="Nucleotide-diphossugar_trans"/>
</dbReference>
<sequence>MSLPVVIVFTRIPRLGVGKRRLARKIGDRAALNLSRTLLHRLLRRIRPLRRVVLVVAITPDHYARLRAPGWAIQRQGRGDLGTRMHRAMAHFPNRPVILIGSDIPDIAPSDLRRALRLLRGHHAVFGPAADGGYWLIGLSAGRPAAMFANVRWSSPHALADTRRNFPRRRVALLRRLHDLDE</sequence>
<organism evidence="1 2">
    <name type="scientific">Acidiphilium acidophilum</name>
    <name type="common">Thiobacillus acidophilus</name>
    <dbReference type="NCBI Taxonomy" id="76588"/>
    <lineage>
        <taxon>Bacteria</taxon>
        <taxon>Pseudomonadati</taxon>
        <taxon>Pseudomonadota</taxon>
        <taxon>Alphaproteobacteria</taxon>
        <taxon>Acetobacterales</taxon>
        <taxon>Acidocellaceae</taxon>
        <taxon>Acidiphilium</taxon>
    </lineage>
</organism>
<dbReference type="AlphaFoldDB" id="A0AAW9DSC6"/>
<dbReference type="PANTHER" id="PTHR36529:SF1">
    <property type="entry name" value="GLYCOSYLTRANSFERASE"/>
    <property type="match status" value="1"/>
</dbReference>
<dbReference type="Gene3D" id="3.90.550.10">
    <property type="entry name" value="Spore Coat Polysaccharide Biosynthesis Protein SpsA, Chain A"/>
    <property type="match status" value="1"/>
</dbReference>
<dbReference type="InterPro" id="IPR018641">
    <property type="entry name" value="Trfase_1_rSAM/seldom-assoc"/>
</dbReference>
<accession>A0AAW9DSC6</accession>
<evidence type="ECO:0000313" key="2">
    <source>
        <dbReference type="Proteomes" id="UP001279553"/>
    </source>
</evidence>
<name>A0AAW9DSC6_ACIAO</name>
<protein>
    <submittedName>
        <fullName evidence="1">TIGR04282 family arsenosugar biosynthesis glycosyltransferase</fullName>
    </submittedName>
</protein>
<gene>
    <name evidence="1" type="ORF">SIL87_10765</name>
</gene>
<dbReference type="SUPFAM" id="SSF53448">
    <property type="entry name" value="Nucleotide-diphospho-sugar transferases"/>
    <property type="match status" value="1"/>
</dbReference>
<dbReference type="Proteomes" id="UP001279553">
    <property type="component" value="Unassembled WGS sequence"/>
</dbReference>
<comment type="caution">
    <text evidence="1">The sequence shown here is derived from an EMBL/GenBank/DDBJ whole genome shotgun (WGS) entry which is preliminary data.</text>
</comment>